<feature type="transmembrane region" description="Helical" evidence="1">
    <location>
        <begin position="42"/>
        <end position="61"/>
    </location>
</feature>
<dbReference type="RefSeq" id="WP_186346661.1">
    <property type="nucleotide sequence ID" value="NZ_BMMR01000006.1"/>
</dbReference>
<gene>
    <name evidence="2" type="ORF">H7344_14155</name>
</gene>
<organism evidence="2 3">
    <name type="scientific">Nocardioides deserti</name>
    <dbReference type="NCBI Taxonomy" id="1588644"/>
    <lineage>
        <taxon>Bacteria</taxon>
        <taxon>Bacillati</taxon>
        <taxon>Actinomycetota</taxon>
        <taxon>Actinomycetes</taxon>
        <taxon>Propionibacteriales</taxon>
        <taxon>Nocardioidaceae</taxon>
        <taxon>Nocardioides</taxon>
    </lineage>
</organism>
<dbReference type="Proteomes" id="UP000604001">
    <property type="component" value="Unassembled WGS sequence"/>
</dbReference>
<name>A0ABR6UAH2_9ACTN</name>
<proteinExistence type="predicted"/>
<sequence length="74" mass="7339">MAKALGLVLLVLVVDAVLLVVVGVQMQDAPPAPADAAVGKGLATLGAALGFAAVIVAIALLEVNDRRSRPAPEA</sequence>
<evidence type="ECO:0000256" key="1">
    <source>
        <dbReference type="SAM" id="Phobius"/>
    </source>
</evidence>
<evidence type="ECO:0000313" key="2">
    <source>
        <dbReference type="EMBL" id="MBC2961440.1"/>
    </source>
</evidence>
<keyword evidence="1" id="KW-0472">Membrane</keyword>
<evidence type="ECO:0000313" key="3">
    <source>
        <dbReference type="Proteomes" id="UP000604001"/>
    </source>
</evidence>
<accession>A0ABR6UAH2</accession>
<keyword evidence="1" id="KW-1133">Transmembrane helix</keyword>
<protein>
    <submittedName>
        <fullName evidence="2">Uncharacterized protein</fullName>
    </submittedName>
</protein>
<keyword evidence="3" id="KW-1185">Reference proteome</keyword>
<comment type="caution">
    <text evidence="2">The sequence shown here is derived from an EMBL/GenBank/DDBJ whole genome shotgun (WGS) entry which is preliminary data.</text>
</comment>
<dbReference type="EMBL" id="JACMYC010000008">
    <property type="protein sequence ID" value="MBC2961440.1"/>
    <property type="molecule type" value="Genomic_DNA"/>
</dbReference>
<reference evidence="2 3" key="1">
    <citation type="submission" date="2020-08" db="EMBL/GenBank/DDBJ databases">
        <title>novel species in genus Nocardioides.</title>
        <authorList>
            <person name="Zhang G."/>
        </authorList>
    </citation>
    <scope>NUCLEOTIDE SEQUENCE [LARGE SCALE GENOMIC DNA]</scope>
    <source>
        <strain evidence="2 3">SC8A-24</strain>
    </source>
</reference>
<keyword evidence="1" id="KW-0812">Transmembrane</keyword>